<dbReference type="InterPro" id="IPR003439">
    <property type="entry name" value="ABC_transporter-like_ATP-bd"/>
</dbReference>
<dbReference type="NCBIfam" id="TIGR00630">
    <property type="entry name" value="uvra"/>
    <property type="match status" value="1"/>
</dbReference>
<keyword evidence="10" id="KW-0067">ATP-binding</keyword>
<dbReference type="InterPro" id="IPR027417">
    <property type="entry name" value="P-loop_NTPase"/>
</dbReference>
<dbReference type="InterPro" id="IPR041102">
    <property type="entry name" value="UvrA_inter"/>
</dbReference>
<evidence type="ECO:0000256" key="7">
    <source>
        <dbReference type="ARBA" id="ARBA00022769"/>
    </source>
</evidence>
<evidence type="ECO:0000256" key="5">
    <source>
        <dbReference type="ARBA" id="ARBA00022741"/>
    </source>
</evidence>
<keyword evidence="12" id="KW-0238">DNA-binding</keyword>
<keyword evidence="3" id="KW-0479">Metal-binding</keyword>
<keyword evidence="4" id="KW-0677">Repeat</keyword>
<dbReference type="PROSITE" id="PS50893">
    <property type="entry name" value="ABC_TRANSPORTER_2"/>
    <property type="match status" value="1"/>
</dbReference>
<gene>
    <name evidence="15" type="primary">uvrA</name>
    <name evidence="15" type="ORF">SCFA_990019</name>
</gene>
<dbReference type="NCBIfam" id="NF001503">
    <property type="entry name" value="PRK00349.1"/>
    <property type="match status" value="1"/>
</dbReference>
<dbReference type="Pfam" id="PF17755">
    <property type="entry name" value="UvrA_DNA-bind"/>
    <property type="match status" value="1"/>
</dbReference>
<evidence type="ECO:0000256" key="1">
    <source>
        <dbReference type="ARBA" id="ARBA00004496"/>
    </source>
</evidence>
<dbReference type="Gene3D" id="3.30.190.20">
    <property type="match status" value="1"/>
</dbReference>
<evidence type="ECO:0000256" key="4">
    <source>
        <dbReference type="ARBA" id="ARBA00022737"/>
    </source>
</evidence>
<comment type="subcellular location">
    <subcellularLocation>
        <location evidence="1">Cytoplasm</location>
    </subcellularLocation>
</comment>
<keyword evidence="2" id="KW-0963">Cytoplasm</keyword>
<dbReference type="AlphaFoldDB" id="A0A485MDE4"/>
<keyword evidence="5" id="KW-0547">Nucleotide-binding</keyword>
<dbReference type="GO" id="GO:0008270">
    <property type="term" value="F:zinc ion binding"/>
    <property type="evidence" value="ECO:0007669"/>
    <property type="project" value="UniProtKB-KW"/>
</dbReference>
<evidence type="ECO:0000256" key="6">
    <source>
        <dbReference type="ARBA" id="ARBA00022763"/>
    </source>
</evidence>
<evidence type="ECO:0000256" key="9">
    <source>
        <dbReference type="ARBA" id="ARBA00022833"/>
    </source>
</evidence>
<evidence type="ECO:0000256" key="13">
    <source>
        <dbReference type="ARBA" id="ARBA00023204"/>
    </source>
</evidence>
<dbReference type="GO" id="GO:0009380">
    <property type="term" value="C:excinuclease repair complex"/>
    <property type="evidence" value="ECO:0007669"/>
    <property type="project" value="InterPro"/>
</dbReference>
<keyword evidence="11" id="KW-0267">Excision nuclease</keyword>
<dbReference type="EMBL" id="CAADRM010000168">
    <property type="protein sequence ID" value="VFU19201.1"/>
    <property type="molecule type" value="Genomic_DNA"/>
</dbReference>
<evidence type="ECO:0000256" key="10">
    <source>
        <dbReference type="ARBA" id="ARBA00022840"/>
    </source>
</evidence>
<evidence type="ECO:0000256" key="3">
    <source>
        <dbReference type="ARBA" id="ARBA00022723"/>
    </source>
</evidence>
<evidence type="ECO:0000313" key="15">
    <source>
        <dbReference type="EMBL" id="VFU19201.1"/>
    </source>
</evidence>
<dbReference type="InterPro" id="IPR041552">
    <property type="entry name" value="UvrA_DNA-bd"/>
</dbReference>
<keyword evidence="7" id="KW-0228">DNA excision</keyword>
<dbReference type="PROSITE" id="PS00211">
    <property type="entry name" value="ABC_TRANSPORTER_1"/>
    <property type="match status" value="1"/>
</dbReference>
<keyword evidence="6" id="KW-0227">DNA damage</keyword>
<dbReference type="GO" id="GO:0003677">
    <property type="term" value="F:DNA binding"/>
    <property type="evidence" value="ECO:0007669"/>
    <property type="project" value="UniProtKB-KW"/>
</dbReference>
<reference evidence="15" key="1">
    <citation type="submission" date="2019-03" db="EMBL/GenBank/DDBJ databases">
        <authorList>
            <person name="Hao L."/>
        </authorList>
    </citation>
    <scope>NUCLEOTIDE SEQUENCE</scope>
</reference>
<dbReference type="HAMAP" id="MF_00205">
    <property type="entry name" value="UvrA"/>
    <property type="match status" value="1"/>
</dbReference>
<accession>A0A485MDE4</accession>
<dbReference type="SUPFAM" id="SSF52540">
    <property type="entry name" value="P-loop containing nucleoside triphosphate hydrolases"/>
    <property type="match status" value="2"/>
</dbReference>
<dbReference type="InterPro" id="IPR017871">
    <property type="entry name" value="ABC_transporter-like_CS"/>
</dbReference>
<dbReference type="PANTHER" id="PTHR43152">
    <property type="entry name" value="UVRABC SYSTEM PROTEIN A"/>
    <property type="match status" value="1"/>
</dbReference>
<protein>
    <submittedName>
        <fullName evidence="15">ATPase and DNA damage recognition protein of nucleotide excision repair excinuclease UvrABC</fullName>
    </submittedName>
</protein>
<dbReference type="PANTHER" id="PTHR43152:SF3">
    <property type="entry name" value="UVRABC SYSTEM PROTEIN A"/>
    <property type="match status" value="1"/>
</dbReference>
<organism evidence="15">
    <name type="scientific">anaerobic digester metagenome</name>
    <dbReference type="NCBI Taxonomy" id="1263854"/>
    <lineage>
        <taxon>unclassified sequences</taxon>
        <taxon>metagenomes</taxon>
        <taxon>ecological metagenomes</taxon>
    </lineage>
</organism>
<dbReference type="GO" id="GO:0004518">
    <property type="term" value="F:nuclease activity"/>
    <property type="evidence" value="ECO:0007669"/>
    <property type="project" value="UniProtKB-KW"/>
</dbReference>
<dbReference type="GO" id="GO:0005524">
    <property type="term" value="F:ATP binding"/>
    <property type="evidence" value="ECO:0007669"/>
    <property type="project" value="UniProtKB-KW"/>
</dbReference>
<evidence type="ECO:0000256" key="8">
    <source>
        <dbReference type="ARBA" id="ARBA00022771"/>
    </source>
</evidence>
<dbReference type="Pfam" id="PF17760">
    <property type="entry name" value="UvrA_inter"/>
    <property type="match status" value="1"/>
</dbReference>
<keyword evidence="9" id="KW-0862">Zinc</keyword>
<dbReference type="GO" id="GO:0016887">
    <property type="term" value="F:ATP hydrolysis activity"/>
    <property type="evidence" value="ECO:0007669"/>
    <property type="project" value="InterPro"/>
</dbReference>
<dbReference type="Gene3D" id="1.20.1580.10">
    <property type="entry name" value="ABC transporter ATPase like domain"/>
    <property type="match status" value="3"/>
</dbReference>
<dbReference type="Gene3D" id="3.40.50.300">
    <property type="entry name" value="P-loop containing nucleotide triphosphate hydrolases"/>
    <property type="match status" value="3"/>
</dbReference>
<feature type="domain" description="ABC transporter" evidence="14">
    <location>
        <begin position="582"/>
        <end position="921"/>
    </location>
</feature>
<dbReference type="Gene3D" id="1.10.8.280">
    <property type="entry name" value="ABC transporter ATPase domain-like"/>
    <property type="match status" value="1"/>
</dbReference>
<evidence type="ECO:0000256" key="11">
    <source>
        <dbReference type="ARBA" id="ARBA00022881"/>
    </source>
</evidence>
<evidence type="ECO:0000256" key="12">
    <source>
        <dbReference type="ARBA" id="ARBA00023125"/>
    </source>
</evidence>
<dbReference type="GO" id="GO:0006289">
    <property type="term" value="P:nucleotide-excision repair"/>
    <property type="evidence" value="ECO:0007669"/>
    <property type="project" value="InterPro"/>
</dbReference>
<proteinExistence type="inferred from homology"/>
<sequence>MKDYIEIKGASEHNLKGIDVKIPRNKFVVVTGVSGSGKSSLAFDTLYAEGQRRYVESLSAYARQFLEQMPKPQVESIEGLSPAIAIEQKTTSNNPRSTVGTVTEIYDYLRVLFARVGTPHCWVCGRVIESMTIQQMAQAVLGLEPGSKVIIYAPVITGRKGEYTKLFESLAKDGFVRVRIDGEVYDIEEVPKLDKKKKHSIDVVVDRLVIKEGISQRLVDSIEIACRLSGGILKIGDDKGGETVYSEHYGCPVCNVSYPEISPRMFSFNNPHGACSHCTGLGVLLEIDPDLVVPNPELSLLQGAILPWGSTPGRFATRLIRHLARVLGFNPNTPFKDLDEEVRHAILYGDHIVGPYGYPYEGVIPNLHRKLAETENGEIRSDISRFLSNKSCPECGGARLKKEMLHVRVAGKNIQELTETSVDCLLEFFNNLRLSPKNEEIAGRLIKEIRDRLGFLSSVGIGYLTLSRTAGTLSSGESQRIRLATQIGSALMGVMYILDEPTIGLHQRDNDRLINTLLHLRDLGNTLIVVEHDEDTIRASDYVIDMGPGAGEKGGEIIFQGTPDELMVSDTSLTGRYLSGKLTVHDSKRRRSPGRGCIAIRGARANNLKSVDVEIPIGLFTCVTGVSGSGKSSLVIDTLYPYLTKALTGSRNLPNHVKSIEGVELIDRVINVDQSPIGRTPRSNPATYTGVFTLIRELFTLLPDSKVRGYKPGRFSFNVKGGRCEACQGDGLIKIAMHFLPDVYVVCDHCQGRRFNDETLEIKYKGHSIADVLDMSVRQAFDLFEAVPSIRRKLQTLIDVGMDYIRLGQSATTLSGGEAQRTKLARELSKRSTGRTLYILDEPTTGLHFDDISKLLKVLHHLVDQGNTVLVIEHNMDIIKSSDYLIDLGPEGGYEGGRIVVTGTPEEVVRCEASHTGRFLKKHLES</sequence>
<keyword evidence="13" id="KW-0234">DNA repair</keyword>
<evidence type="ECO:0000256" key="2">
    <source>
        <dbReference type="ARBA" id="ARBA00022490"/>
    </source>
</evidence>
<dbReference type="CDD" id="cd03271">
    <property type="entry name" value="ABC_UvrA_II"/>
    <property type="match status" value="1"/>
</dbReference>
<dbReference type="FunFam" id="1.20.1580.10:FF:000002">
    <property type="entry name" value="UvrABC system protein A"/>
    <property type="match status" value="1"/>
</dbReference>
<dbReference type="InterPro" id="IPR004602">
    <property type="entry name" value="UvrA"/>
</dbReference>
<dbReference type="GO" id="GO:0005737">
    <property type="term" value="C:cytoplasm"/>
    <property type="evidence" value="ECO:0007669"/>
    <property type="project" value="UniProtKB-SubCell"/>
</dbReference>
<evidence type="ECO:0000259" key="14">
    <source>
        <dbReference type="PROSITE" id="PS50893"/>
    </source>
</evidence>
<keyword evidence="8" id="KW-0863">Zinc-finger</keyword>
<name>A0A485MDE4_9ZZZZ</name>